<keyword evidence="4 6" id="KW-0804">Transcription</keyword>
<dbReference type="GO" id="GO:0000981">
    <property type="term" value="F:DNA-binding transcription factor activity, RNA polymerase II-specific"/>
    <property type="evidence" value="ECO:0007669"/>
    <property type="project" value="TreeGrafter"/>
</dbReference>
<dbReference type="AlphaFoldDB" id="A0A7J7P957"/>
<evidence type="ECO:0000259" key="9">
    <source>
        <dbReference type="SMART" id="SM01372"/>
    </source>
</evidence>
<name>A0A7J7P957_9MAGN</name>
<dbReference type="GO" id="GO:0090575">
    <property type="term" value="C:RNA polymerase II transcription regulator complex"/>
    <property type="evidence" value="ECO:0007669"/>
    <property type="project" value="TreeGrafter"/>
</dbReference>
<organism evidence="10 11">
    <name type="scientific">Kingdonia uniflora</name>
    <dbReference type="NCBI Taxonomy" id="39325"/>
    <lineage>
        <taxon>Eukaryota</taxon>
        <taxon>Viridiplantae</taxon>
        <taxon>Streptophyta</taxon>
        <taxon>Embryophyta</taxon>
        <taxon>Tracheophyta</taxon>
        <taxon>Spermatophyta</taxon>
        <taxon>Magnoliopsida</taxon>
        <taxon>Ranunculales</taxon>
        <taxon>Circaeasteraceae</taxon>
        <taxon>Kingdonia</taxon>
    </lineage>
</organism>
<feature type="region of interest" description="Disordered" evidence="8">
    <location>
        <begin position="34"/>
        <end position="80"/>
    </location>
</feature>
<evidence type="ECO:0000256" key="3">
    <source>
        <dbReference type="ARBA" id="ARBA00023125"/>
    </source>
</evidence>
<dbReference type="GO" id="GO:0000978">
    <property type="term" value="F:RNA polymerase II cis-regulatory region sequence-specific DNA binding"/>
    <property type="evidence" value="ECO:0007669"/>
    <property type="project" value="InterPro"/>
</dbReference>
<dbReference type="InterPro" id="IPR015633">
    <property type="entry name" value="E2F"/>
</dbReference>
<evidence type="ECO:0000256" key="5">
    <source>
        <dbReference type="ARBA" id="ARBA00023306"/>
    </source>
</evidence>
<dbReference type="Gene3D" id="6.10.250.540">
    <property type="match status" value="1"/>
</dbReference>
<evidence type="ECO:0000256" key="2">
    <source>
        <dbReference type="ARBA" id="ARBA00023015"/>
    </source>
</evidence>
<dbReference type="InterPro" id="IPR036390">
    <property type="entry name" value="WH_DNA-bd_sf"/>
</dbReference>
<proteinExistence type="inferred from homology"/>
<dbReference type="PANTHER" id="PTHR12081:SF18">
    <property type="entry name" value="TRANSCRIPTION FACTOR E2F2-RELATED"/>
    <property type="match status" value="1"/>
</dbReference>
<comment type="subcellular location">
    <subcellularLocation>
        <location evidence="6">Nucleus</location>
    </subcellularLocation>
</comment>
<dbReference type="InterPro" id="IPR032198">
    <property type="entry name" value="E2F_CC-MB"/>
</dbReference>
<keyword evidence="5" id="KW-0131">Cell cycle</keyword>
<evidence type="ECO:0000256" key="8">
    <source>
        <dbReference type="SAM" id="MobiDB-lite"/>
    </source>
</evidence>
<comment type="caution">
    <text evidence="10">The sequence shown here is derived from an EMBL/GenBank/DDBJ whole genome shotgun (WGS) entry which is preliminary data.</text>
</comment>
<dbReference type="InterPro" id="IPR003316">
    <property type="entry name" value="E2F_WHTH_DNA-bd_dom"/>
</dbReference>
<keyword evidence="6" id="KW-0539">Nucleus</keyword>
<evidence type="ECO:0000313" key="11">
    <source>
        <dbReference type="Proteomes" id="UP000541444"/>
    </source>
</evidence>
<evidence type="ECO:0000256" key="7">
    <source>
        <dbReference type="SAM" id="Coils"/>
    </source>
</evidence>
<dbReference type="InterPro" id="IPR036388">
    <property type="entry name" value="WH-like_DNA-bd_sf"/>
</dbReference>
<sequence length="437" mass="49400">MVYSSSSSSVYEGMQPPSSMGSNDYYHFYHNTHTHTHTHQHHHEALLFKSPNPNPNPIPPTRLKRKPEAEEDHEAESSAWVASPGHVELVDTSFRTPLWPYSRSKASLKQNRRGSQTPDSNAGEKYLFLSRLYVYRYCSHLTTVDLLGGSPSGNAQTPVGTCRYFNSLGLLTKKFIDLIRHAEDGVLDLNKAADTLEVQKRRIYDITNVLEGIGLIEKKLKNIIHWKGIDASRPGEVEEEASILQEEIENLSVEEQGLDDRIREMQGKLRDLTEDETNQKWLFVTEEDIKGLPCFQSETLIAIKAPHGTTLEVPDPDEVVDYPQRRYRIVLRSTMGPIDVYLVSQFEEKFEEMNEVDTPSSLPLASTSGSKSNETVAARMPAELSRGKELVTQGQETNRTCPEEFVCGIMKVVPPNSDSGEDYWLMSEEYSGMTGMW</sequence>
<dbReference type="InterPro" id="IPR037241">
    <property type="entry name" value="E2F-DP_heterodim"/>
</dbReference>
<reference evidence="10 11" key="1">
    <citation type="journal article" date="2020" name="IScience">
        <title>Genome Sequencing of the Endangered Kingdonia uniflora (Circaeasteraceae, Ranunculales) Reveals Potential Mechanisms of Evolutionary Specialization.</title>
        <authorList>
            <person name="Sun Y."/>
            <person name="Deng T."/>
            <person name="Zhang A."/>
            <person name="Moore M.J."/>
            <person name="Landis J.B."/>
            <person name="Lin N."/>
            <person name="Zhang H."/>
            <person name="Zhang X."/>
            <person name="Huang J."/>
            <person name="Zhang X."/>
            <person name="Sun H."/>
            <person name="Wang H."/>
        </authorList>
    </citation>
    <scope>NUCLEOTIDE SEQUENCE [LARGE SCALE GENOMIC DNA]</scope>
    <source>
        <strain evidence="10">TB1705</strain>
        <tissue evidence="10">Leaf</tissue>
    </source>
</reference>
<feature type="domain" description="E2F/DP family winged-helix DNA-binding" evidence="9">
    <location>
        <begin position="163"/>
        <end position="228"/>
    </location>
</feature>
<keyword evidence="3 6" id="KW-0238">DNA-binding</keyword>
<dbReference type="SUPFAM" id="SSF144074">
    <property type="entry name" value="E2F-DP heterodimerization region"/>
    <property type="match status" value="1"/>
</dbReference>
<protein>
    <recommendedName>
        <fullName evidence="9">E2F/DP family winged-helix DNA-binding domain-containing protein</fullName>
    </recommendedName>
</protein>
<keyword evidence="11" id="KW-1185">Reference proteome</keyword>
<comment type="similarity">
    <text evidence="1 6">Belongs to the E2F/DP family.</text>
</comment>
<dbReference type="OrthoDB" id="1743261at2759"/>
<evidence type="ECO:0000313" key="10">
    <source>
        <dbReference type="EMBL" id="KAF6175995.1"/>
    </source>
</evidence>
<dbReference type="SUPFAM" id="SSF46785">
    <property type="entry name" value="Winged helix' DNA-binding domain"/>
    <property type="match status" value="1"/>
</dbReference>
<keyword evidence="7" id="KW-0175">Coiled coil</keyword>
<evidence type="ECO:0000256" key="6">
    <source>
        <dbReference type="RuleBase" id="RU003796"/>
    </source>
</evidence>
<evidence type="ECO:0000256" key="1">
    <source>
        <dbReference type="ARBA" id="ARBA00010940"/>
    </source>
</evidence>
<feature type="coiled-coil region" evidence="7">
    <location>
        <begin position="241"/>
        <end position="275"/>
    </location>
</feature>
<dbReference type="GO" id="GO:0046983">
    <property type="term" value="F:protein dimerization activity"/>
    <property type="evidence" value="ECO:0007669"/>
    <property type="project" value="InterPro"/>
</dbReference>
<keyword evidence="2 6" id="KW-0805">Transcription regulation</keyword>
<dbReference type="Proteomes" id="UP000541444">
    <property type="component" value="Unassembled WGS sequence"/>
</dbReference>
<dbReference type="CDD" id="cd14660">
    <property type="entry name" value="E2F_DD"/>
    <property type="match status" value="1"/>
</dbReference>
<dbReference type="EMBL" id="JACGCM010000129">
    <property type="protein sequence ID" value="KAF6175995.1"/>
    <property type="molecule type" value="Genomic_DNA"/>
</dbReference>
<dbReference type="Pfam" id="PF02319">
    <property type="entry name" value="WHD_E2F_TDP"/>
    <property type="match status" value="1"/>
</dbReference>
<evidence type="ECO:0000256" key="4">
    <source>
        <dbReference type="ARBA" id="ARBA00023163"/>
    </source>
</evidence>
<dbReference type="Gene3D" id="1.10.10.10">
    <property type="entry name" value="Winged helix-like DNA-binding domain superfamily/Winged helix DNA-binding domain"/>
    <property type="match status" value="1"/>
</dbReference>
<accession>A0A7J7P957</accession>
<dbReference type="FunFam" id="1.10.10.10:FF:000008">
    <property type="entry name" value="E2F transcription factor 1"/>
    <property type="match status" value="1"/>
</dbReference>
<gene>
    <name evidence="10" type="ORF">GIB67_032618</name>
</gene>
<dbReference type="PANTHER" id="PTHR12081">
    <property type="entry name" value="TRANSCRIPTION FACTOR E2F"/>
    <property type="match status" value="1"/>
</dbReference>
<dbReference type="Pfam" id="PF16421">
    <property type="entry name" value="E2F_CC-MB"/>
    <property type="match status" value="1"/>
</dbReference>
<dbReference type="SMART" id="SM01372">
    <property type="entry name" value="E2F_TDP"/>
    <property type="match status" value="1"/>
</dbReference>